<dbReference type="EMBL" id="SNRW01001260">
    <property type="protein sequence ID" value="KAA6397106.1"/>
    <property type="molecule type" value="Genomic_DNA"/>
</dbReference>
<reference evidence="1 2" key="1">
    <citation type="submission" date="2019-03" db="EMBL/GenBank/DDBJ databases">
        <title>Single cell metagenomics reveals metabolic interactions within the superorganism composed of flagellate Streblomastix strix and complex community of Bacteroidetes bacteria on its surface.</title>
        <authorList>
            <person name="Treitli S.C."/>
            <person name="Kolisko M."/>
            <person name="Husnik F."/>
            <person name="Keeling P."/>
            <person name="Hampl V."/>
        </authorList>
    </citation>
    <scope>NUCLEOTIDE SEQUENCE [LARGE SCALE GENOMIC DNA]</scope>
    <source>
        <strain evidence="1">ST1C</strain>
    </source>
</reference>
<evidence type="ECO:0000313" key="1">
    <source>
        <dbReference type="EMBL" id="KAA6397106.1"/>
    </source>
</evidence>
<sequence>MNPGLQGQFTGNSVWASQAQQPNVVLIIIGSKRVPNFYIYWLQFGLRPGHDAQGPSALLKALGNSETGTTQKKTGWQKVESEYGSSRRRTITGTAYKMVEYVQDNWRERDDGDRYITNLQAQGKSAEVGDAAQCDYGGKQCGLKDSFQG</sequence>
<protein>
    <submittedName>
        <fullName evidence="1">Uncharacterized protein</fullName>
    </submittedName>
</protein>
<dbReference type="Proteomes" id="UP000324800">
    <property type="component" value="Unassembled WGS sequence"/>
</dbReference>
<gene>
    <name evidence="1" type="ORF">EZS28_007374</name>
</gene>
<proteinExistence type="predicted"/>
<evidence type="ECO:0000313" key="2">
    <source>
        <dbReference type="Proteomes" id="UP000324800"/>
    </source>
</evidence>
<accession>A0A5J4WRC5</accession>
<dbReference type="AlphaFoldDB" id="A0A5J4WRC5"/>
<organism evidence="1 2">
    <name type="scientific">Streblomastix strix</name>
    <dbReference type="NCBI Taxonomy" id="222440"/>
    <lineage>
        <taxon>Eukaryota</taxon>
        <taxon>Metamonada</taxon>
        <taxon>Preaxostyla</taxon>
        <taxon>Oxymonadida</taxon>
        <taxon>Streblomastigidae</taxon>
        <taxon>Streblomastix</taxon>
    </lineage>
</organism>
<comment type="caution">
    <text evidence="1">The sequence shown here is derived from an EMBL/GenBank/DDBJ whole genome shotgun (WGS) entry which is preliminary data.</text>
</comment>
<name>A0A5J4WRC5_9EUKA</name>